<keyword evidence="8 14" id="KW-0479">Metal-binding</keyword>
<dbReference type="GO" id="GO:0003862">
    <property type="term" value="F:3-isopropylmalate dehydrogenase activity"/>
    <property type="evidence" value="ECO:0007669"/>
    <property type="project" value="UniProtKB-UniRule"/>
</dbReference>
<dbReference type="UniPathway" id="UPA00048">
    <property type="reaction ID" value="UER00072"/>
</dbReference>
<proteinExistence type="inferred from homology"/>
<feature type="binding site" evidence="14">
    <location>
        <begin position="76"/>
        <end position="89"/>
    </location>
    <ligand>
        <name>NAD(+)</name>
        <dbReference type="ChEBI" id="CHEBI:57540"/>
    </ligand>
</feature>
<evidence type="ECO:0000256" key="14">
    <source>
        <dbReference type="HAMAP-Rule" id="MF_01033"/>
    </source>
</evidence>
<keyword evidence="10 14" id="KW-0560">Oxidoreductase</keyword>
<dbReference type="SMART" id="SM01329">
    <property type="entry name" value="Iso_dh"/>
    <property type="match status" value="1"/>
</dbReference>
<evidence type="ECO:0000259" key="16">
    <source>
        <dbReference type="SMART" id="SM01329"/>
    </source>
</evidence>
<comment type="function">
    <text evidence="14 15">Catalyzes the oxidation of 3-carboxy-2-hydroxy-4-methylpentanoate (3-isopropylmalate) to 3-carboxy-4-methyl-2-oxopentanoate. The product decarboxylates to 4-methyl-2 oxopentanoate.</text>
</comment>
<comment type="cofactor">
    <cofactor evidence="2">
        <name>Mn(2+)</name>
        <dbReference type="ChEBI" id="CHEBI:29035"/>
    </cofactor>
</comment>
<dbReference type="GO" id="GO:0000287">
    <property type="term" value="F:magnesium ion binding"/>
    <property type="evidence" value="ECO:0007669"/>
    <property type="project" value="InterPro"/>
</dbReference>
<reference evidence="17 18" key="1">
    <citation type="submission" date="2017-11" db="EMBL/GenBank/DDBJ databases">
        <title>Evolution of Phototrophy in the Chloroflexi Phylum Driven by Horizontal Gene Transfer.</title>
        <authorList>
            <person name="Ward L.M."/>
            <person name="Hemp J."/>
            <person name="Shih P.M."/>
            <person name="Mcglynn S.E."/>
            <person name="Fischer W."/>
        </authorList>
    </citation>
    <scope>NUCLEOTIDE SEQUENCE [LARGE SCALE GENOMIC DNA]</scope>
    <source>
        <strain evidence="17">CP2_2F</strain>
    </source>
</reference>
<dbReference type="HAMAP" id="MF_01033">
    <property type="entry name" value="LeuB_type1"/>
    <property type="match status" value="1"/>
</dbReference>
<feature type="binding site" evidence="14">
    <location>
        <begin position="278"/>
        <end position="290"/>
    </location>
    <ligand>
        <name>NAD(+)</name>
        <dbReference type="ChEBI" id="CHEBI:57540"/>
    </ligand>
</feature>
<dbReference type="FunFam" id="3.40.718.10:FF:000006">
    <property type="entry name" value="3-isopropylmalate dehydrogenase"/>
    <property type="match status" value="1"/>
</dbReference>
<gene>
    <name evidence="14 17" type="primary">leuB</name>
    <name evidence="17" type="ORF">CUN51_04225</name>
</gene>
<dbReference type="AlphaFoldDB" id="A0A2M8P1W4"/>
<keyword evidence="13 14" id="KW-0100">Branched-chain amino acid biosynthesis</keyword>
<feature type="binding site" evidence="14">
    <location>
        <position position="248"/>
    </location>
    <ligand>
        <name>Mg(2+)</name>
        <dbReference type="ChEBI" id="CHEBI:18420"/>
    </ligand>
</feature>
<evidence type="ECO:0000313" key="17">
    <source>
        <dbReference type="EMBL" id="PJF31543.1"/>
    </source>
</evidence>
<comment type="cofactor">
    <cofactor evidence="14 15">
        <name>Mg(2+)</name>
        <dbReference type="ChEBI" id="CHEBI:18420"/>
    </cofactor>
    <cofactor evidence="14 15">
        <name>Mn(2+)</name>
        <dbReference type="ChEBI" id="CHEBI:29035"/>
    </cofactor>
    <text evidence="14 15">Binds 1 Mg(2+) or Mn(2+) ion per subunit.</text>
</comment>
<keyword evidence="7 14" id="KW-0028">Amino-acid biosynthesis</keyword>
<feature type="binding site" evidence="14">
    <location>
        <position position="244"/>
    </location>
    <ligand>
        <name>Mg(2+)</name>
        <dbReference type="ChEBI" id="CHEBI:18420"/>
    </ligand>
</feature>
<comment type="pathway">
    <text evidence="3 14 15">Amino-acid biosynthesis; L-leucine biosynthesis; L-leucine from 3-methyl-2-oxobutanoate: step 3/4.</text>
</comment>
<evidence type="ECO:0000256" key="6">
    <source>
        <dbReference type="ARBA" id="ARBA00022430"/>
    </source>
</evidence>
<evidence type="ECO:0000313" key="18">
    <source>
        <dbReference type="Proteomes" id="UP000228921"/>
    </source>
</evidence>
<feature type="site" description="Important for catalysis" evidence="14">
    <location>
        <position position="141"/>
    </location>
</feature>
<evidence type="ECO:0000256" key="9">
    <source>
        <dbReference type="ARBA" id="ARBA00022842"/>
    </source>
</evidence>
<keyword evidence="9 14" id="KW-0460">Magnesium</keyword>
<dbReference type="GO" id="GO:0005829">
    <property type="term" value="C:cytosol"/>
    <property type="evidence" value="ECO:0007669"/>
    <property type="project" value="TreeGrafter"/>
</dbReference>
<dbReference type="PROSITE" id="PS00470">
    <property type="entry name" value="IDH_IMDH"/>
    <property type="match status" value="1"/>
</dbReference>
<accession>A0A2M8P1W4</accession>
<comment type="caution">
    <text evidence="17">The sequence shown here is derived from an EMBL/GenBank/DDBJ whole genome shotgun (WGS) entry which is preliminary data.</text>
</comment>
<dbReference type="PANTHER" id="PTHR42979">
    <property type="entry name" value="3-ISOPROPYLMALATE DEHYDROGENASE"/>
    <property type="match status" value="1"/>
</dbReference>
<feature type="binding site" evidence="14">
    <location>
        <position position="96"/>
    </location>
    <ligand>
        <name>substrate</name>
    </ligand>
</feature>
<comment type="similarity">
    <text evidence="4 14">Belongs to the isocitrate and isopropylmalate dehydrogenases family. LeuB type 1 subfamily.</text>
</comment>
<dbReference type="NCBIfam" id="TIGR00169">
    <property type="entry name" value="leuB"/>
    <property type="match status" value="1"/>
</dbReference>
<dbReference type="SUPFAM" id="SSF53659">
    <property type="entry name" value="Isocitrate/Isopropylmalate dehydrogenase-like"/>
    <property type="match status" value="1"/>
</dbReference>
<keyword evidence="14" id="KW-0963">Cytoplasm</keyword>
<feature type="binding site" evidence="14">
    <location>
        <position position="220"/>
    </location>
    <ligand>
        <name>substrate</name>
    </ligand>
</feature>
<dbReference type="Proteomes" id="UP000228921">
    <property type="component" value="Unassembled WGS sequence"/>
</dbReference>
<name>A0A2M8P1W4_9CHLR</name>
<keyword evidence="6 14" id="KW-0432">Leucine biosynthesis</keyword>
<evidence type="ECO:0000256" key="13">
    <source>
        <dbReference type="ARBA" id="ARBA00023304"/>
    </source>
</evidence>
<dbReference type="PANTHER" id="PTHR42979:SF1">
    <property type="entry name" value="3-ISOPROPYLMALATE DEHYDROGENASE"/>
    <property type="match status" value="1"/>
</dbReference>
<dbReference type="EMBL" id="PGTK01000003">
    <property type="protein sequence ID" value="PJF31543.1"/>
    <property type="molecule type" value="Genomic_DNA"/>
</dbReference>
<evidence type="ECO:0000256" key="8">
    <source>
        <dbReference type="ARBA" id="ARBA00022723"/>
    </source>
</evidence>
<evidence type="ECO:0000256" key="11">
    <source>
        <dbReference type="ARBA" id="ARBA00023027"/>
    </source>
</evidence>
<feature type="binding site" evidence="14">
    <location>
        <position position="220"/>
    </location>
    <ligand>
        <name>Mg(2+)</name>
        <dbReference type="ChEBI" id="CHEBI:18420"/>
    </ligand>
</feature>
<protein>
    <recommendedName>
        <fullName evidence="14">3-isopropylmalate dehydrogenase</fullName>
        <ecNumber evidence="14">1.1.1.85</ecNumber>
    </recommendedName>
    <alternativeName>
        <fullName evidence="14">3-IPM-DH</fullName>
    </alternativeName>
    <alternativeName>
        <fullName evidence="14">Beta-IPM dehydrogenase</fullName>
        <shortName evidence="14">IMDH</shortName>
    </alternativeName>
</protein>
<dbReference type="InterPro" id="IPR024084">
    <property type="entry name" value="IsoPropMal-DH-like_dom"/>
</dbReference>
<evidence type="ECO:0000256" key="1">
    <source>
        <dbReference type="ARBA" id="ARBA00000624"/>
    </source>
</evidence>
<evidence type="ECO:0000256" key="2">
    <source>
        <dbReference type="ARBA" id="ARBA00001936"/>
    </source>
</evidence>
<evidence type="ECO:0000256" key="10">
    <source>
        <dbReference type="ARBA" id="ARBA00023002"/>
    </source>
</evidence>
<organism evidence="17 18">
    <name type="scientific">Candidatus Thermofonsia Clade 1 bacterium</name>
    <dbReference type="NCBI Taxonomy" id="2364210"/>
    <lineage>
        <taxon>Bacteria</taxon>
        <taxon>Bacillati</taxon>
        <taxon>Chloroflexota</taxon>
        <taxon>Candidatus Thermofontia</taxon>
        <taxon>Candidatus Thermofonsia Clade 1</taxon>
    </lineage>
</organism>
<comment type="subcellular location">
    <subcellularLocation>
        <location evidence="14">Cytoplasm</location>
    </subcellularLocation>
</comment>
<evidence type="ECO:0000256" key="3">
    <source>
        <dbReference type="ARBA" id="ARBA00004762"/>
    </source>
</evidence>
<evidence type="ECO:0000256" key="4">
    <source>
        <dbReference type="ARBA" id="ARBA00008319"/>
    </source>
</evidence>
<dbReference type="InterPro" id="IPR004429">
    <property type="entry name" value="Isopropylmalate_DH"/>
</dbReference>
<feature type="site" description="Important for catalysis" evidence="14">
    <location>
        <position position="188"/>
    </location>
</feature>
<dbReference type="EC" id="1.1.1.85" evidence="14"/>
<dbReference type="InterPro" id="IPR019818">
    <property type="entry name" value="IsoCit/isopropylmalate_DH_CS"/>
</dbReference>
<evidence type="ECO:0000256" key="7">
    <source>
        <dbReference type="ARBA" id="ARBA00022605"/>
    </source>
</evidence>
<feature type="binding site" evidence="14">
    <location>
        <position position="134"/>
    </location>
    <ligand>
        <name>substrate</name>
    </ligand>
</feature>
<feature type="binding site" evidence="14">
    <location>
        <position position="106"/>
    </location>
    <ligand>
        <name>substrate</name>
    </ligand>
</feature>
<sequence>MQATITVLSGDGIGPEVTAIAVSLLKDVAALGGHTFTFQEALFGGCAIDATGDPFPLETRSMCENCDAVLLGAVGGPQWSDPSAKVRPEQGLLRLRRHFGLFANLRPVRTYPMLARHAPLRAELLEGVDMLFVRELTGGIYFGARQEQGEGDTAYDTMLYTVAEVERVARLAFRAAQNRRKHLTSVDKANVLASSRLWQRTVNQVAAEFPDVRVDHALVDSFAMQLIRTPSRFDVIVTENMFGDILTDEAAVLAGSLGMLPSASLGEGTFGVYEPIHGSAPDIAGKGIANPIGTILSAAMLLRHSLNLEAEAAALEAAVLSVLEAGARTGDIAEAGAPALGSAEFGERVRAALRKIG</sequence>
<evidence type="ECO:0000256" key="12">
    <source>
        <dbReference type="ARBA" id="ARBA00023211"/>
    </source>
</evidence>
<feature type="domain" description="Isopropylmalate dehydrogenase-like" evidence="16">
    <location>
        <begin position="4"/>
        <end position="349"/>
    </location>
</feature>
<comment type="subunit">
    <text evidence="5 14 15">Homodimer.</text>
</comment>
<dbReference type="Gene3D" id="3.40.718.10">
    <property type="entry name" value="Isopropylmalate Dehydrogenase"/>
    <property type="match status" value="1"/>
</dbReference>
<dbReference type="GO" id="GO:0009098">
    <property type="term" value="P:L-leucine biosynthetic process"/>
    <property type="evidence" value="ECO:0007669"/>
    <property type="project" value="UniProtKB-UniRule"/>
</dbReference>
<keyword evidence="12 14" id="KW-0464">Manganese</keyword>
<dbReference type="GO" id="GO:0051287">
    <property type="term" value="F:NAD binding"/>
    <property type="evidence" value="ECO:0007669"/>
    <property type="project" value="InterPro"/>
</dbReference>
<evidence type="ECO:0000256" key="15">
    <source>
        <dbReference type="RuleBase" id="RU004445"/>
    </source>
</evidence>
<dbReference type="Pfam" id="PF00180">
    <property type="entry name" value="Iso_dh"/>
    <property type="match status" value="1"/>
</dbReference>
<evidence type="ECO:0000256" key="5">
    <source>
        <dbReference type="ARBA" id="ARBA00011738"/>
    </source>
</evidence>
<keyword evidence="11 14" id="KW-0520">NAD</keyword>
<comment type="catalytic activity">
    <reaction evidence="1 14 15">
        <text>(2R,3S)-3-isopropylmalate + NAD(+) = 4-methyl-2-oxopentanoate + CO2 + NADH</text>
        <dbReference type="Rhea" id="RHEA:32271"/>
        <dbReference type="ChEBI" id="CHEBI:16526"/>
        <dbReference type="ChEBI" id="CHEBI:17865"/>
        <dbReference type="ChEBI" id="CHEBI:35121"/>
        <dbReference type="ChEBI" id="CHEBI:57540"/>
        <dbReference type="ChEBI" id="CHEBI:57945"/>
        <dbReference type="EC" id="1.1.1.85"/>
    </reaction>
</comment>